<dbReference type="EC" id="4.3.1.17" evidence="5"/>
<evidence type="ECO:0000256" key="8">
    <source>
        <dbReference type="ARBA" id="ARBA00022898"/>
    </source>
</evidence>
<dbReference type="InterPro" id="IPR001926">
    <property type="entry name" value="TrpB-like_PALP"/>
</dbReference>
<dbReference type="PANTHER" id="PTHR48078:SF16">
    <property type="entry name" value="SERINE DEHYDRATASE-LIKE"/>
    <property type="match status" value="1"/>
</dbReference>
<dbReference type="Gene3D" id="3.40.50.1100">
    <property type="match status" value="2"/>
</dbReference>
<dbReference type="Ensembl" id="ENSLLET00000003473.1">
    <property type="protein sequence ID" value="ENSLLEP00000003313.1"/>
    <property type="gene ID" value="ENSLLEG00000002140.1"/>
</dbReference>
<comment type="catalytic activity">
    <reaction evidence="12">
        <text>L-serine = pyruvate + NH4(+)</text>
        <dbReference type="Rhea" id="RHEA:19169"/>
        <dbReference type="ChEBI" id="CHEBI:15361"/>
        <dbReference type="ChEBI" id="CHEBI:28938"/>
        <dbReference type="ChEBI" id="CHEBI:33384"/>
        <dbReference type="EC" id="4.3.1.17"/>
    </reaction>
</comment>
<evidence type="ECO:0000256" key="10">
    <source>
        <dbReference type="ARBA" id="ARBA00041766"/>
    </source>
</evidence>
<feature type="region of interest" description="Disordered" evidence="13">
    <location>
        <begin position="78"/>
        <end position="97"/>
    </location>
</feature>
<evidence type="ECO:0000313" key="15">
    <source>
        <dbReference type="Ensembl" id="ENSLLEP00000003313.1"/>
    </source>
</evidence>
<dbReference type="OrthoDB" id="7773036at2759"/>
<accession>A0A8C5LWI7</accession>
<evidence type="ECO:0000256" key="3">
    <source>
        <dbReference type="ARBA" id="ARBA00004742"/>
    </source>
</evidence>
<comment type="pathway">
    <text evidence="3">Carbohydrate biosynthesis; gluconeogenesis.</text>
</comment>
<evidence type="ECO:0000313" key="16">
    <source>
        <dbReference type="Proteomes" id="UP000694569"/>
    </source>
</evidence>
<keyword evidence="8" id="KW-0663">Pyridoxal phosphate</keyword>
<keyword evidence="16" id="KW-1185">Reference proteome</keyword>
<evidence type="ECO:0000256" key="13">
    <source>
        <dbReference type="SAM" id="MobiDB-lite"/>
    </source>
</evidence>
<keyword evidence="9" id="KW-0456">Lyase</keyword>
<dbReference type="InterPro" id="IPR050147">
    <property type="entry name" value="Ser/Thr_Dehydratase"/>
</dbReference>
<sequence>MVFAAKGVVHLRQYQKGTSFWGEDTTSKGNRDYFWDTFSKRRRKPSPLTPPCLERTHSPLCERPVTAGQTGCILVNKRENRPSSPQRIERPRGGITRKGMCSMGQEVKVVSVLVNTEMASSHEDRFHVVTPLKKSPILSNVTGTEVLLKLENIQPMGSFKIRGIGHYCQTLSKKGYTRFVCSSGGNAGLAAAYACNKLGLAATIVVPESTGQDIVQKLKGLGADVVVKGKVWDDADALAHQLAEAPGSVYVSPFNNPVIWEGNSTLIRELKDSLGLRKPSALVLAVGGGGLLAGLVSGMTDVGWLDVPIIAMETNGAHCLNAALQAGEIVTLPDITSIAKCLGAKTVCERAFQCARETDLISITVDDREVIEAIEKFLDDELMLVEPACGAALAAVYSGHIERLKLEGRLKNPHGPVVLIVCGGSAISLSQLLDFKSQFGLN</sequence>
<dbReference type="FunFam" id="3.40.50.1100:FF:000040">
    <property type="entry name" value="L-serine dehydratase, putative"/>
    <property type="match status" value="1"/>
</dbReference>
<dbReference type="InterPro" id="IPR036052">
    <property type="entry name" value="TrpB-like_PALP_sf"/>
</dbReference>
<feature type="domain" description="Tryptophan synthase beta chain-like PALP" evidence="14">
    <location>
        <begin position="129"/>
        <end position="423"/>
    </location>
</feature>
<dbReference type="PANTHER" id="PTHR48078">
    <property type="entry name" value="THREONINE DEHYDRATASE, MITOCHONDRIAL-RELATED"/>
    <property type="match status" value="1"/>
</dbReference>
<dbReference type="SUPFAM" id="SSF53686">
    <property type="entry name" value="Tryptophan synthase beta subunit-like PLP-dependent enzymes"/>
    <property type="match status" value="1"/>
</dbReference>
<dbReference type="GO" id="GO:0006567">
    <property type="term" value="P:L-threonine catabolic process"/>
    <property type="evidence" value="ECO:0007669"/>
    <property type="project" value="TreeGrafter"/>
</dbReference>
<evidence type="ECO:0000259" key="14">
    <source>
        <dbReference type="Pfam" id="PF00291"/>
    </source>
</evidence>
<evidence type="ECO:0000256" key="4">
    <source>
        <dbReference type="ARBA" id="ARBA00010869"/>
    </source>
</evidence>
<gene>
    <name evidence="15" type="primary">SDSL</name>
</gene>
<dbReference type="GO" id="GO:0006094">
    <property type="term" value="P:gluconeogenesis"/>
    <property type="evidence" value="ECO:0007669"/>
    <property type="project" value="UniProtKB-KW"/>
</dbReference>
<evidence type="ECO:0000256" key="12">
    <source>
        <dbReference type="ARBA" id="ARBA00049406"/>
    </source>
</evidence>
<dbReference type="GO" id="GO:0003941">
    <property type="term" value="F:L-serine ammonia-lyase activity"/>
    <property type="evidence" value="ECO:0007669"/>
    <property type="project" value="UniProtKB-EC"/>
</dbReference>
<evidence type="ECO:0000256" key="6">
    <source>
        <dbReference type="ARBA" id="ARBA00022432"/>
    </source>
</evidence>
<dbReference type="Proteomes" id="UP000694569">
    <property type="component" value="Unplaced"/>
</dbReference>
<reference evidence="15" key="1">
    <citation type="submission" date="2025-08" db="UniProtKB">
        <authorList>
            <consortium name="Ensembl"/>
        </authorList>
    </citation>
    <scope>IDENTIFICATION</scope>
</reference>
<dbReference type="Pfam" id="PF00291">
    <property type="entry name" value="PALP"/>
    <property type="match status" value="1"/>
</dbReference>
<dbReference type="AlphaFoldDB" id="A0A8C5LWI7"/>
<dbReference type="GO" id="GO:0009097">
    <property type="term" value="P:isoleucine biosynthetic process"/>
    <property type="evidence" value="ECO:0007669"/>
    <property type="project" value="TreeGrafter"/>
</dbReference>
<evidence type="ECO:0000256" key="9">
    <source>
        <dbReference type="ARBA" id="ARBA00023239"/>
    </source>
</evidence>
<organism evidence="15 16">
    <name type="scientific">Leptobrachium leishanense</name>
    <name type="common">Leishan spiny toad</name>
    <dbReference type="NCBI Taxonomy" id="445787"/>
    <lineage>
        <taxon>Eukaryota</taxon>
        <taxon>Metazoa</taxon>
        <taxon>Chordata</taxon>
        <taxon>Craniata</taxon>
        <taxon>Vertebrata</taxon>
        <taxon>Euteleostomi</taxon>
        <taxon>Amphibia</taxon>
        <taxon>Batrachia</taxon>
        <taxon>Anura</taxon>
        <taxon>Pelobatoidea</taxon>
        <taxon>Megophryidae</taxon>
        <taxon>Leptobrachium</taxon>
    </lineage>
</organism>
<keyword evidence="7" id="KW-0963">Cytoplasm</keyword>
<dbReference type="CDD" id="cd06448">
    <property type="entry name" value="L-Ser-dehyd"/>
    <property type="match status" value="1"/>
</dbReference>
<feature type="compositionally biased region" description="Basic and acidic residues" evidence="13">
    <location>
        <begin position="78"/>
        <end position="92"/>
    </location>
</feature>
<reference evidence="15" key="2">
    <citation type="submission" date="2025-09" db="UniProtKB">
        <authorList>
            <consortium name="Ensembl"/>
        </authorList>
    </citation>
    <scope>IDENTIFICATION</scope>
</reference>
<evidence type="ECO:0000256" key="1">
    <source>
        <dbReference type="ARBA" id="ARBA00001933"/>
    </source>
</evidence>
<evidence type="ECO:0000256" key="7">
    <source>
        <dbReference type="ARBA" id="ARBA00022490"/>
    </source>
</evidence>
<protein>
    <recommendedName>
        <fullName evidence="5">L-serine ammonia-lyase</fullName>
        <ecNumber evidence="5">4.3.1.17</ecNumber>
    </recommendedName>
    <alternativeName>
        <fullName evidence="10">L-serine deaminase</fullName>
    </alternativeName>
    <alternativeName>
        <fullName evidence="11">L-threonine dehydratase</fullName>
    </alternativeName>
</protein>
<comment type="similarity">
    <text evidence="4">Belongs to the serine/threonine dehydratase family.</text>
</comment>
<comment type="cofactor">
    <cofactor evidence="1">
        <name>pyridoxal 5'-phosphate</name>
        <dbReference type="ChEBI" id="CHEBI:597326"/>
    </cofactor>
</comment>
<dbReference type="GeneTree" id="ENSGT00940000160713"/>
<evidence type="ECO:0000256" key="5">
    <source>
        <dbReference type="ARBA" id="ARBA00012093"/>
    </source>
</evidence>
<name>A0A8C5LWI7_9ANUR</name>
<evidence type="ECO:0000256" key="11">
    <source>
        <dbReference type="ARBA" id="ARBA00042605"/>
    </source>
</evidence>
<evidence type="ECO:0000256" key="2">
    <source>
        <dbReference type="ARBA" id="ARBA00004496"/>
    </source>
</evidence>
<proteinExistence type="inferred from homology"/>
<dbReference type="GO" id="GO:0005737">
    <property type="term" value="C:cytoplasm"/>
    <property type="evidence" value="ECO:0007669"/>
    <property type="project" value="UniProtKB-SubCell"/>
</dbReference>
<keyword evidence="6" id="KW-0312">Gluconeogenesis</keyword>
<dbReference type="GO" id="GO:0006565">
    <property type="term" value="P:L-serine catabolic process"/>
    <property type="evidence" value="ECO:0007669"/>
    <property type="project" value="TreeGrafter"/>
</dbReference>
<comment type="subcellular location">
    <subcellularLocation>
        <location evidence="2">Cytoplasm</location>
    </subcellularLocation>
</comment>
<dbReference type="GO" id="GO:0004794">
    <property type="term" value="F:threonine deaminase activity"/>
    <property type="evidence" value="ECO:0007669"/>
    <property type="project" value="TreeGrafter"/>
</dbReference>